<reference evidence="1 2" key="1">
    <citation type="submission" date="2019-06" db="EMBL/GenBank/DDBJ databases">
        <title>Genomics analysis of Aphanomyces spp. identifies a new class of oomycete effector associated with host adaptation.</title>
        <authorList>
            <person name="Gaulin E."/>
        </authorList>
    </citation>
    <scope>NUCLEOTIDE SEQUENCE [LARGE SCALE GENOMIC DNA]</scope>
    <source>
        <strain evidence="1 2">E</strain>
    </source>
</reference>
<protein>
    <submittedName>
        <fullName evidence="1">Uncharacterized protein</fullName>
    </submittedName>
</protein>
<sequence length="36" mass="3870">MIAFPSAHGPILTDASGIYSIEETTGFNQVIYILSL</sequence>
<gene>
    <name evidence="1" type="ORF">AaE_003986</name>
</gene>
<organism evidence="1 2">
    <name type="scientific">Aphanomyces astaci</name>
    <name type="common">Crayfish plague agent</name>
    <dbReference type="NCBI Taxonomy" id="112090"/>
    <lineage>
        <taxon>Eukaryota</taxon>
        <taxon>Sar</taxon>
        <taxon>Stramenopiles</taxon>
        <taxon>Oomycota</taxon>
        <taxon>Saprolegniomycetes</taxon>
        <taxon>Saprolegniales</taxon>
        <taxon>Verrucalvaceae</taxon>
        <taxon>Aphanomyces</taxon>
    </lineage>
</organism>
<dbReference type="AlphaFoldDB" id="A0A6A5ATK7"/>
<dbReference type="EMBL" id="VJMI01009679">
    <property type="protein sequence ID" value="KAF0758293.1"/>
    <property type="molecule type" value="Genomic_DNA"/>
</dbReference>
<accession>A0A6A5ATK7</accession>
<proteinExistence type="predicted"/>
<evidence type="ECO:0000313" key="2">
    <source>
        <dbReference type="Proteomes" id="UP000469452"/>
    </source>
</evidence>
<comment type="caution">
    <text evidence="1">The sequence shown here is derived from an EMBL/GenBank/DDBJ whole genome shotgun (WGS) entry which is preliminary data.</text>
</comment>
<evidence type="ECO:0000313" key="1">
    <source>
        <dbReference type="EMBL" id="KAF0758293.1"/>
    </source>
</evidence>
<feature type="non-terminal residue" evidence="1">
    <location>
        <position position="36"/>
    </location>
</feature>
<name>A0A6A5ATK7_APHAT</name>
<dbReference type="Proteomes" id="UP000469452">
    <property type="component" value="Unassembled WGS sequence"/>
</dbReference>